<evidence type="ECO:0000313" key="4">
    <source>
        <dbReference type="EMBL" id="SFT77429.1"/>
    </source>
</evidence>
<evidence type="ECO:0000256" key="2">
    <source>
        <dbReference type="SAM" id="SignalP"/>
    </source>
</evidence>
<sequence length="738" mass="81991">MKKSFVLLFLLFSVAAAHAQLGFKYNPFAQVKINGDTLANPWAGGLNYAQFSHLDFNRDGFDDLLVFDRSSNQIQVFLKSFQNGNPYYRYQYKAEINLPDNLRYRLATYDYDNDGDLDLFTYGIGGVRVYKNTSTGNQLSFELFKSELESMYNGGPATLFVSSSDIPALVDVDHDGDMDILTFSNSGGTIEYHKNLSKEIYGIPDSLQFEIYNECWGRFEEGVTDNSITLNSTNPPCDGTTWVSNPQRGNRHSGSTVLAIDIDNSGVYDLVLGDVSHENLVLVTNGGTAVNQNSAMTSFDLNFPSNTTPANLQIFPAAYYLDVNHDGVKDLVVGANAKGSSQNKNSVLFYENLGTNSTPNFIYRTDAFLQRDMLDNGVGGHPVLVDLNGDGLLDLILANFYRYKDLLDKESAIQYYQNTGTANQPEFTLITEDWNNFANSNFGLRIHPTFGDMDNDGDMDMFIGSELGNLHYYENTGTSTNPVFNTPQVNITDATGTIIDEDAYVSPQLFDLNDDDLLDLIIGRKDGTLAYYQNTGTASNYQFTLSNANLGNVNVNLGSSDGFATPHFINKNDTLYLFCGSRSGRLWVYDDIADNLNQGASFNLISDDYLSIDAKAYSSVAIAELNNNTFLDLLYGHDLGGAWLFEADPNITYGITKNEIPPLMIYPNPSEGSLHIEGNFSPQNTLQIYDSQGRLRLQLENIHSGKALSFYDLEKGVYHISLIDAQTGVVYRNKVIFH</sequence>
<dbReference type="Pfam" id="PF18962">
    <property type="entry name" value="Por_Secre_tail"/>
    <property type="match status" value="1"/>
</dbReference>
<dbReference type="Pfam" id="PF13517">
    <property type="entry name" value="FG-GAP_3"/>
    <property type="match status" value="2"/>
</dbReference>
<dbReference type="SUPFAM" id="SSF69318">
    <property type="entry name" value="Integrin alpha N-terminal domain"/>
    <property type="match status" value="1"/>
</dbReference>
<evidence type="ECO:0000259" key="3">
    <source>
        <dbReference type="Pfam" id="PF18962"/>
    </source>
</evidence>
<organism evidence="4 5">
    <name type="scientific">Lishizhenia tianjinensis</name>
    <dbReference type="NCBI Taxonomy" id="477690"/>
    <lineage>
        <taxon>Bacteria</taxon>
        <taxon>Pseudomonadati</taxon>
        <taxon>Bacteroidota</taxon>
        <taxon>Flavobacteriia</taxon>
        <taxon>Flavobacteriales</taxon>
        <taxon>Crocinitomicaceae</taxon>
        <taxon>Lishizhenia</taxon>
    </lineage>
</organism>
<dbReference type="STRING" id="477690.SAMN05216474_2329"/>
<dbReference type="PANTHER" id="PTHR44103">
    <property type="entry name" value="PROPROTEIN CONVERTASE P"/>
    <property type="match status" value="1"/>
</dbReference>
<feature type="signal peptide" evidence="2">
    <location>
        <begin position="1"/>
        <end position="19"/>
    </location>
</feature>
<dbReference type="InterPro" id="IPR026444">
    <property type="entry name" value="Secre_tail"/>
</dbReference>
<feature type="chain" id="PRO_5014595470" evidence="2">
    <location>
        <begin position="20"/>
        <end position="738"/>
    </location>
</feature>
<dbReference type="Gene3D" id="2.130.10.130">
    <property type="entry name" value="Integrin alpha, N-terminal"/>
    <property type="match status" value="2"/>
</dbReference>
<evidence type="ECO:0000256" key="1">
    <source>
        <dbReference type="ARBA" id="ARBA00022729"/>
    </source>
</evidence>
<evidence type="ECO:0000313" key="5">
    <source>
        <dbReference type="Proteomes" id="UP000236454"/>
    </source>
</evidence>
<dbReference type="Proteomes" id="UP000236454">
    <property type="component" value="Unassembled WGS sequence"/>
</dbReference>
<dbReference type="AlphaFoldDB" id="A0A1I7AR59"/>
<feature type="domain" description="Secretion system C-terminal sorting" evidence="3">
    <location>
        <begin position="665"/>
        <end position="732"/>
    </location>
</feature>
<protein>
    <submittedName>
        <fullName evidence="4">Por secretion system C-terminal sorting domain-containing protein</fullName>
    </submittedName>
</protein>
<dbReference type="RefSeq" id="WP_090249836.1">
    <property type="nucleotide sequence ID" value="NZ_FPAS01000003.1"/>
</dbReference>
<proteinExistence type="predicted"/>
<gene>
    <name evidence="4" type="ORF">SAMN05216474_2329</name>
</gene>
<dbReference type="PANTHER" id="PTHR44103:SF1">
    <property type="entry name" value="PROPROTEIN CONVERTASE P"/>
    <property type="match status" value="1"/>
</dbReference>
<reference evidence="4 5" key="1">
    <citation type="submission" date="2016-10" db="EMBL/GenBank/DDBJ databases">
        <authorList>
            <person name="de Groot N.N."/>
        </authorList>
    </citation>
    <scope>NUCLEOTIDE SEQUENCE [LARGE SCALE GENOMIC DNA]</scope>
    <source>
        <strain evidence="4 5">CGMCC 1.7005</strain>
    </source>
</reference>
<dbReference type="OrthoDB" id="9816120at2"/>
<keyword evidence="1 2" id="KW-0732">Signal</keyword>
<dbReference type="NCBIfam" id="TIGR04183">
    <property type="entry name" value="Por_Secre_tail"/>
    <property type="match status" value="1"/>
</dbReference>
<keyword evidence="5" id="KW-1185">Reference proteome</keyword>
<name>A0A1I7AR59_9FLAO</name>
<dbReference type="EMBL" id="FPAS01000003">
    <property type="protein sequence ID" value="SFT77429.1"/>
    <property type="molecule type" value="Genomic_DNA"/>
</dbReference>
<dbReference type="InterPro" id="IPR028994">
    <property type="entry name" value="Integrin_alpha_N"/>
</dbReference>
<dbReference type="InterPro" id="IPR013517">
    <property type="entry name" value="FG-GAP"/>
</dbReference>
<accession>A0A1I7AR59</accession>